<reference evidence="3" key="1">
    <citation type="submission" date="2014-12" db="EMBL/GenBank/DDBJ databases">
        <title>Genome Sequence of Valsa Canker Pathogens Uncovers a Specific Adaption of Colonization on Woody Bark.</title>
        <authorList>
            <person name="Yin Z."/>
            <person name="Liu H."/>
            <person name="Gao X."/>
            <person name="Li Z."/>
            <person name="Song N."/>
            <person name="Ke X."/>
            <person name="Dai Q."/>
            <person name="Wu Y."/>
            <person name="Sun Y."/>
            <person name="Xu J.-R."/>
            <person name="Kang Z.K."/>
            <person name="Wang L."/>
            <person name="Huang L."/>
        </authorList>
    </citation>
    <scope>NUCLEOTIDE SEQUENCE [LARGE SCALE GENOMIC DNA]</scope>
    <source>
        <strain evidence="3">03-8</strain>
    </source>
</reference>
<keyword evidence="3" id="KW-0456">Lyase</keyword>
<sequence>MDTIQEISGSCIDSSPSSQRERPQSPQLELLIKDQKETRVSEGHVNTRFFIISDIHTKVFKPEEVPKKPTAVDVMICCGDLTENSELHEYESIINMLSKITSSLKLVIAGNHDGTLDNEGFWDMKNWRYKRWPRLKSDKALKLFGNTGEARQLFEREGFIVLDEGHHSFSLGNGAKLKVYASPATPRRSSRYMAFQYKRTKKEVNNFRIDQDVDIVITHGPPKGIRDPDPIGVKYRGCDGLFDSIARARPRLHCFGHNHGGWGATIVEWKEETGDEQLKVKELVVQHEKELMSLKDIDPAVYGMDEWSQENGKRMKRELAKTRCVPTSHCAGDIFFVQKGKQTLFVNASWSQIDKYGRGEYTQWPWLVDIEIPKRRDNVESTSPDGPMEVHTLVIAQEGAGDSTPKSPPTGDQPSTIDQLTKLVAWLNNGENNSAELVSSRQEHTRQQTDQNEQPQGGAKSAPDGKTRQGVYGFQNQNRNMETGFWRQTPTEAELEYGDKSGFDTWSTQNSLGENVVDNAKLSLPERCSRPQGHEGLSPPERRSDNKKYGFSKAQNRDTSGPWRQDRGVNEAPGGWRDDSRPSSSRKNHEGKLGDDWGANENRGVCDFCGTSNNRNMCSLNKKHNVEGT</sequence>
<feature type="region of interest" description="Disordered" evidence="1">
    <location>
        <begin position="523"/>
        <end position="601"/>
    </location>
</feature>
<feature type="compositionally biased region" description="Basic and acidic residues" evidence="1">
    <location>
        <begin position="576"/>
        <end position="595"/>
    </location>
</feature>
<evidence type="ECO:0000313" key="4">
    <source>
        <dbReference type="Proteomes" id="UP000078559"/>
    </source>
</evidence>
<dbReference type="EMBL" id="CM003109">
    <property type="protein sequence ID" value="KUI74220.1"/>
    <property type="molecule type" value="Genomic_DNA"/>
</dbReference>
<dbReference type="SMR" id="A0A194WDL0"/>
<dbReference type="PANTHER" id="PTHR12905">
    <property type="entry name" value="METALLOPHOSPHOESTERASE"/>
    <property type="match status" value="1"/>
</dbReference>
<dbReference type="GO" id="GO:0016787">
    <property type="term" value="F:hydrolase activity"/>
    <property type="evidence" value="ECO:0007669"/>
    <property type="project" value="InterPro"/>
</dbReference>
<dbReference type="PANTHER" id="PTHR12905:SF0">
    <property type="entry name" value="CALCINEURIN-LIKE PHOSPHOESTERASE DOMAIN-CONTAINING PROTEIN"/>
    <property type="match status" value="1"/>
</dbReference>
<dbReference type="InterPro" id="IPR004843">
    <property type="entry name" value="Calcineurin-like_PHP"/>
</dbReference>
<dbReference type="SUPFAM" id="SSF56300">
    <property type="entry name" value="Metallo-dependent phosphatases"/>
    <property type="match status" value="1"/>
</dbReference>
<accession>A0A194WDL0</accession>
<proteinExistence type="predicted"/>
<organism evidence="3 4">
    <name type="scientific">Cytospora mali</name>
    <name type="common">Apple Valsa canker fungus</name>
    <name type="synonym">Valsa mali</name>
    <dbReference type="NCBI Taxonomy" id="578113"/>
    <lineage>
        <taxon>Eukaryota</taxon>
        <taxon>Fungi</taxon>
        <taxon>Dikarya</taxon>
        <taxon>Ascomycota</taxon>
        <taxon>Pezizomycotina</taxon>
        <taxon>Sordariomycetes</taxon>
        <taxon>Sordariomycetidae</taxon>
        <taxon>Diaporthales</taxon>
        <taxon>Cytosporaceae</taxon>
        <taxon>Cytospora</taxon>
    </lineage>
</organism>
<dbReference type="Gene3D" id="3.60.21.10">
    <property type="match status" value="1"/>
</dbReference>
<feature type="region of interest" description="Disordered" evidence="1">
    <location>
        <begin position="1"/>
        <end position="25"/>
    </location>
</feature>
<feature type="compositionally biased region" description="Low complexity" evidence="1">
    <location>
        <begin position="8"/>
        <end position="18"/>
    </location>
</feature>
<feature type="region of interest" description="Disordered" evidence="1">
    <location>
        <begin position="435"/>
        <end position="479"/>
    </location>
</feature>
<dbReference type="Proteomes" id="UP000078559">
    <property type="component" value="Chromosome 12"/>
</dbReference>
<gene>
    <name evidence="3" type="ORF">VM1G_09786</name>
</gene>
<dbReference type="InterPro" id="IPR029052">
    <property type="entry name" value="Metallo-depent_PP-like"/>
</dbReference>
<dbReference type="InterPro" id="IPR051693">
    <property type="entry name" value="UPF0046_metallophosphoest"/>
</dbReference>
<protein>
    <submittedName>
        <fullName evidence="3">Rhamnogalacturonate lyase C</fullName>
    </submittedName>
</protein>
<dbReference type="AlphaFoldDB" id="A0A194WDL0"/>
<name>A0A194WDL0_CYTMA</name>
<evidence type="ECO:0000313" key="3">
    <source>
        <dbReference type="EMBL" id="KUI74220.1"/>
    </source>
</evidence>
<keyword evidence="4" id="KW-1185">Reference proteome</keyword>
<feature type="domain" description="Calcineurin-like phosphoesterase" evidence="2">
    <location>
        <begin position="48"/>
        <end position="260"/>
    </location>
</feature>
<evidence type="ECO:0000256" key="1">
    <source>
        <dbReference type="SAM" id="MobiDB-lite"/>
    </source>
</evidence>
<dbReference type="Pfam" id="PF00149">
    <property type="entry name" value="Metallophos"/>
    <property type="match status" value="1"/>
</dbReference>
<dbReference type="GO" id="GO:0016829">
    <property type="term" value="F:lyase activity"/>
    <property type="evidence" value="ECO:0007669"/>
    <property type="project" value="UniProtKB-KW"/>
</dbReference>
<evidence type="ECO:0000259" key="2">
    <source>
        <dbReference type="Pfam" id="PF00149"/>
    </source>
</evidence>
<dbReference type="OrthoDB" id="630188at2759"/>